<feature type="transmembrane region" description="Helical" evidence="19">
    <location>
        <begin position="90"/>
        <end position="110"/>
    </location>
</feature>
<evidence type="ECO:0000256" key="6">
    <source>
        <dbReference type="ARBA" id="ARBA00012487"/>
    </source>
</evidence>
<dbReference type="EMBL" id="FONY01000051">
    <property type="protein sequence ID" value="SFF53825.1"/>
    <property type="molecule type" value="Genomic_DNA"/>
</dbReference>
<evidence type="ECO:0000256" key="5">
    <source>
        <dbReference type="ARBA" id="ARBA00010185"/>
    </source>
</evidence>
<keyword evidence="9" id="KW-0444">Lipid biosynthesis</keyword>
<keyword evidence="13 19" id="KW-1133">Transmembrane helix</keyword>
<keyword evidence="8" id="KW-1003">Cell membrane</keyword>
<dbReference type="PANTHER" id="PTHR46382">
    <property type="entry name" value="PHOSPHATIDATE CYTIDYLYLTRANSFERASE"/>
    <property type="match status" value="1"/>
</dbReference>
<comment type="catalytic activity">
    <reaction evidence="1 18">
        <text>a 1,2-diacyl-sn-glycero-3-phosphate + CTP + H(+) = a CDP-1,2-diacyl-sn-glycerol + diphosphate</text>
        <dbReference type="Rhea" id="RHEA:16229"/>
        <dbReference type="ChEBI" id="CHEBI:15378"/>
        <dbReference type="ChEBI" id="CHEBI:33019"/>
        <dbReference type="ChEBI" id="CHEBI:37563"/>
        <dbReference type="ChEBI" id="CHEBI:58332"/>
        <dbReference type="ChEBI" id="CHEBI:58608"/>
        <dbReference type="EC" id="2.7.7.41"/>
    </reaction>
</comment>
<evidence type="ECO:0000256" key="15">
    <source>
        <dbReference type="ARBA" id="ARBA00023136"/>
    </source>
</evidence>
<dbReference type="EC" id="2.7.7.41" evidence="6 18"/>
<evidence type="ECO:0000256" key="18">
    <source>
        <dbReference type="RuleBase" id="RU003938"/>
    </source>
</evidence>
<dbReference type="PROSITE" id="PS01315">
    <property type="entry name" value="CDS"/>
    <property type="match status" value="1"/>
</dbReference>
<dbReference type="STRING" id="1003.SAMN04488541_105119"/>
<evidence type="ECO:0000256" key="3">
    <source>
        <dbReference type="ARBA" id="ARBA00005119"/>
    </source>
</evidence>
<keyword evidence="10 18" id="KW-0808">Transferase</keyword>
<dbReference type="RefSeq" id="WP_091549203.1">
    <property type="nucleotide sequence ID" value="NZ_FONY01000051.1"/>
</dbReference>
<dbReference type="Proteomes" id="UP000199513">
    <property type="component" value="Unassembled WGS sequence"/>
</dbReference>
<comment type="pathway">
    <text evidence="3 18">Phospholipid metabolism; CDP-diacylglycerol biosynthesis; CDP-diacylglycerol from sn-glycerol 3-phosphate: step 3/3.</text>
</comment>
<organism evidence="20 21">
    <name type="scientific">Thermoflexibacter ruber</name>
    <dbReference type="NCBI Taxonomy" id="1003"/>
    <lineage>
        <taxon>Bacteria</taxon>
        <taxon>Pseudomonadati</taxon>
        <taxon>Bacteroidota</taxon>
        <taxon>Cytophagia</taxon>
        <taxon>Cytophagales</taxon>
        <taxon>Thermoflexibacteraceae</taxon>
        <taxon>Thermoflexibacter</taxon>
    </lineage>
</organism>
<evidence type="ECO:0000256" key="16">
    <source>
        <dbReference type="ARBA" id="ARBA00023209"/>
    </source>
</evidence>
<dbReference type="UniPathway" id="UPA00557">
    <property type="reaction ID" value="UER00614"/>
</dbReference>
<evidence type="ECO:0000256" key="19">
    <source>
        <dbReference type="SAM" id="Phobius"/>
    </source>
</evidence>
<accession>A0A1I2JG51</accession>
<evidence type="ECO:0000256" key="17">
    <source>
        <dbReference type="ARBA" id="ARBA00023264"/>
    </source>
</evidence>
<evidence type="ECO:0000256" key="13">
    <source>
        <dbReference type="ARBA" id="ARBA00022989"/>
    </source>
</evidence>
<evidence type="ECO:0000256" key="2">
    <source>
        <dbReference type="ARBA" id="ARBA00004651"/>
    </source>
</evidence>
<dbReference type="Pfam" id="PF01148">
    <property type="entry name" value="CTP_transf_1"/>
    <property type="match status" value="1"/>
</dbReference>
<evidence type="ECO:0000256" key="12">
    <source>
        <dbReference type="ARBA" id="ARBA00022695"/>
    </source>
</evidence>
<feature type="transmembrane region" description="Helical" evidence="19">
    <location>
        <begin position="117"/>
        <end position="141"/>
    </location>
</feature>
<protein>
    <recommendedName>
        <fullName evidence="7 18">Phosphatidate cytidylyltransferase</fullName>
        <ecNumber evidence="6 18">2.7.7.41</ecNumber>
    </recommendedName>
</protein>
<evidence type="ECO:0000256" key="11">
    <source>
        <dbReference type="ARBA" id="ARBA00022692"/>
    </source>
</evidence>
<dbReference type="OrthoDB" id="9799199at2"/>
<evidence type="ECO:0000256" key="4">
    <source>
        <dbReference type="ARBA" id="ARBA00005189"/>
    </source>
</evidence>
<gene>
    <name evidence="20" type="ORF">SAMN04488541_105119</name>
</gene>
<dbReference type="InterPro" id="IPR000374">
    <property type="entry name" value="PC_trans"/>
</dbReference>
<reference evidence="20 21" key="1">
    <citation type="submission" date="2016-10" db="EMBL/GenBank/DDBJ databases">
        <authorList>
            <person name="de Groot N.N."/>
        </authorList>
    </citation>
    <scope>NUCLEOTIDE SEQUENCE [LARGE SCALE GENOMIC DNA]</scope>
    <source>
        <strain>GEY</strain>
        <strain evidence="21">DSM 9560</strain>
    </source>
</reference>
<proteinExistence type="inferred from homology"/>
<dbReference type="GO" id="GO:0005886">
    <property type="term" value="C:plasma membrane"/>
    <property type="evidence" value="ECO:0007669"/>
    <property type="project" value="UniProtKB-SubCell"/>
</dbReference>
<evidence type="ECO:0000256" key="8">
    <source>
        <dbReference type="ARBA" id="ARBA00022475"/>
    </source>
</evidence>
<feature type="transmembrane region" description="Helical" evidence="19">
    <location>
        <begin position="215"/>
        <end position="234"/>
    </location>
</feature>
<comment type="subcellular location">
    <subcellularLocation>
        <location evidence="2">Cell membrane</location>
        <topology evidence="2">Multi-pass membrane protein</topology>
    </subcellularLocation>
</comment>
<evidence type="ECO:0000256" key="7">
    <source>
        <dbReference type="ARBA" id="ARBA00019373"/>
    </source>
</evidence>
<feature type="transmembrane region" description="Helical" evidence="19">
    <location>
        <begin position="12"/>
        <end position="31"/>
    </location>
</feature>
<keyword evidence="21" id="KW-1185">Reference proteome</keyword>
<comment type="pathway">
    <text evidence="4">Lipid metabolism.</text>
</comment>
<feature type="transmembrane region" description="Helical" evidence="19">
    <location>
        <begin position="67"/>
        <end position="84"/>
    </location>
</feature>
<dbReference type="PANTHER" id="PTHR46382:SF1">
    <property type="entry name" value="PHOSPHATIDATE CYTIDYLYLTRANSFERASE"/>
    <property type="match status" value="1"/>
</dbReference>
<evidence type="ECO:0000256" key="10">
    <source>
        <dbReference type="ARBA" id="ARBA00022679"/>
    </source>
</evidence>
<keyword evidence="17" id="KW-1208">Phospholipid metabolism</keyword>
<evidence type="ECO:0000256" key="14">
    <source>
        <dbReference type="ARBA" id="ARBA00023098"/>
    </source>
</evidence>
<keyword evidence="14" id="KW-0443">Lipid metabolism</keyword>
<feature type="transmembrane region" description="Helical" evidence="19">
    <location>
        <begin position="147"/>
        <end position="169"/>
    </location>
</feature>
<dbReference type="GO" id="GO:0016024">
    <property type="term" value="P:CDP-diacylglycerol biosynthetic process"/>
    <property type="evidence" value="ECO:0007669"/>
    <property type="project" value="UniProtKB-UniPathway"/>
</dbReference>
<evidence type="ECO:0000256" key="1">
    <source>
        <dbReference type="ARBA" id="ARBA00001698"/>
    </source>
</evidence>
<keyword evidence="12 18" id="KW-0548">Nucleotidyltransferase</keyword>
<feature type="transmembrane region" description="Helical" evidence="19">
    <location>
        <begin position="190"/>
        <end position="209"/>
    </location>
</feature>
<name>A0A1I2JG51_9BACT</name>
<evidence type="ECO:0000256" key="9">
    <source>
        <dbReference type="ARBA" id="ARBA00022516"/>
    </source>
</evidence>
<dbReference type="GO" id="GO:0004605">
    <property type="term" value="F:phosphatidate cytidylyltransferase activity"/>
    <property type="evidence" value="ECO:0007669"/>
    <property type="project" value="UniProtKB-EC"/>
</dbReference>
<keyword evidence="16" id="KW-0594">Phospholipid biosynthesis</keyword>
<keyword evidence="11 18" id="KW-0812">Transmembrane</keyword>
<evidence type="ECO:0000313" key="21">
    <source>
        <dbReference type="Proteomes" id="UP000199513"/>
    </source>
</evidence>
<evidence type="ECO:0000313" key="20">
    <source>
        <dbReference type="EMBL" id="SFF53825.1"/>
    </source>
</evidence>
<comment type="similarity">
    <text evidence="5 18">Belongs to the CDS family.</text>
</comment>
<dbReference type="AlphaFoldDB" id="A0A1I2JG51"/>
<sequence>MNWNLNSFSELQQRVIAGVVGAAIILSGTWYSEWTYFAVFFLICMFTQLEFYKLLGLDGSLPLRTFGTFNGQFIFTLTFLVEKYQLNHNYYFLIWIVVSGVYFIKLYQYIRRDLQPFVNIAFTFLGIIYVAVPFALLNMAVFLKHTYSYQIVIGSLFLIWASDTGAYFAGRKFGKNKLFFRISPKKTWEGSIGGTLLALLFAYILSIYFQDLQLWQWLCIAVIIVVTGTYGDLVESLFKRSIRIKDSGNTIPGHGGFLDRFDSLLLSSPFIVAFVKLVG</sequence>
<keyword evidence="15 19" id="KW-0472">Membrane</keyword>